<feature type="binding site" evidence="9">
    <location>
        <position position="167"/>
    </location>
    <ligand>
        <name>glyoxylate</name>
        <dbReference type="ChEBI" id="CHEBI:36655"/>
    </ligand>
</feature>
<dbReference type="InterPro" id="IPR037396">
    <property type="entry name" value="FMN_HAD"/>
</dbReference>
<protein>
    <submittedName>
        <fullName evidence="12">FMN hydroxy acid dehydrogenase domain-containing protein</fullName>
    </submittedName>
</protein>
<dbReference type="Gene3D" id="3.20.20.70">
    <property type="entry name" value="Aldolase class I"/>
    <property type="match status" value="1"/>
</dbReference>
<name>A0A0N4Z6Y2_PARTI</name>
<evidence type="ECO:0000256" key="7">
    <source>
        <dbReference type="ARBA" id="ARBA00029327"/>
    </source>
</evidence>
<dbReference type="STRING" id="131310.A0A0N4Z6Y2"/>
<dbReference type="PIRSF" id="PIRSF000138">
    <property type="entry name" value="Al-hdrx_acd_dh"/>
    <property type="match status" value="1"/>
</dbReference>
<evidence type="ECO:0000256" key="8">
    <source>
        <dbReference type="PIRSR" id="PIRSR000138-1"/>
    </source>
</evidence>
<feature type="binding site" evidence="9">
    <location>
        <position position="245"/>
    </location>
    <ligand>
        <name>FMN</name>
        <dbReference type="ChEBI" id="CHEBI:58210"/>
    </ligand>
</feature>
<reference evidence="12" key="1">
    <citation type="submission" date="2017-02" db="UniProtKB">
        <authorList>
            <consortium name="WormBaseParasite"/>
        </authorList>
    </citation>
    <scope>IDENTIFICATION</scope>
</reference>
<feature type="binding site" evidence="9">
    <location>
        <begin position="87"/>
        <end position="89"/>
    </location>
    <ligand>
        <name>FMN</name>
        <dbReference type="ChEBI" id="CHEBI:58210"/>
    </ligand>
</feature>
<dbReference type="GO" id="GO:0010181">
    <property type="term" value="F:FMN binding"/>
    <property type="evidence" value="ECO:0007669"/>
    <property type="project" value="InterPro"/>
</dbReference>
<dbReference type="AlphaFoldDB" id="A0A0N4Z6Y2"/>
<comment type="catalytic activity">
    <reaction evidence="6">
        <text>a (2S)-2-hydroxycarboxylate + O2 = a 2-oxocarboxylate + H2O2</text>
        <dbReference type="Rhea" id="RHEA:16789"/>
        <dbReference type="ChEBI" id="CHEBI:15379"/>
        <dbReference type="ChEBI" id="CHEBI:16240"/>
        <dbReference type="ChEBI" id="CHEBI:35179"/>
        <dbReference type="ChEBI" id="CHEBI:58123"/>
        <dbReference type="EC" id="1.1.3.15"/>
    </reaction>
    <physiologicalReaction direction="left-to-right" evidence="6">
        <dbReference type="Rhea" id="RHEA:16790"/>
    </physiologicalReaction>
</comment>
<sequence length="380" mass="42398">MDYSFQKSLLCLNDIELEALRLLPKEYGDYYKSGADNELTLKRNLDGFRNFLIRPFCLRDVSNADTSVTIRLGNEKFSFTHPIGISPSAFHGLAHKDGELLTVRACNKENIPVIFSTMGNVSVSNLGKEMNGDTSLWFQLFVYKNREITKELIINARNAGFKAIVLTADTPVVGNRKADIRNSFKLPDHLDLANLRDIHPLNEENKSRVGTFKFNQYSAEFFDASLTFNDVKWLVEYSKMPVIIKGILRGDDAEKAIEAGVSAIMVSNHGGRQLDSTISTIEALPEIVRAVRKRVPIFIDGGIRNGNDIFKAIALGADMAFIGRPILYGLAIGGEEGIIHVLKILKREFESTMKLAGCHSIDFMKNANNLVIRSIDIPNL</sequence>
<dbReference type="Pfam" id="PF01070">
    <property type="entry name" value="FMN_dh"/>
    <property type="match status" value="1"/>
</dbReference>
<dbReference type="InterPro" id="IPR000262">
    <property type="entry name" value="FMN-dep_DH"/>
</dbReference>
<comment type="similarity">
    <text evidence="5">Belongs to the FMN-dependent alpha-hydroxy acid dehydrogenase family.</text>
</comment>
<evidence type="ECO:0000256" key="2">
    <source>
        <dbReference type="ARBA" id="ARBA00022630"/>
    </source>
</evidence>
<proteinExistence type="inferred from homology"/>
<keyword evidence="11" id="KW-1185">Reference proteome</keyword>
<keyword evidence="4" id="KW-0560">Oxidoreductase</keyword>
<evidence type="ECO:0000313" key="12">
    <source>
        <dbReference type="WBParaSite" id="PTRK_0000293800.1"/>
    </source>
</evidence>
<dbReference type="InterPro" id="IPR012133">
    <property type="entry name" value="Alpha-hydoxy_acid_DH_FMN"/>
</dbReference>
<dbReference type="WBParaSite" id="PTRK_0000293800.1">
    <property type="protein sequence ID" value="PTRK_0000293800.1"/>
    <property type="gene ID" value="PTRK_0000293800"/>
</dbReference>
<comment type="catalytic activity">
    <reaction evidence="7">
        <text>2-hydroxyoctanoate + O2 = 2-oxooctanoate + H2O2</text>
        <dbReference type="Rhea" id="RHEA:67940"/>
        <dbReference type="ChEBI" id="CHEBI:15379"/>
        <dbReference type="ChEBI" id="CHEBI:16240"/>
        <dbReference type="ChEBI" id="CHEBI:133514"/>
        <dbReference type="ChEBI" id="CHEBI:176689"/>
    </reaction>
    <physiologicalReaction direction="left-to-right" evidence="7">
        <dbReference type="Rhea" id="RHEA:67941"/>
    </physiologicalReaction>
</comment>
<feature type="binding site" evidence="9">
    <location>
        <position position="272"/>
    </location>
    <ligand>
        <name>glyoxylate</name>
        <dbReference type="ChEBI" id="CHEBI:36655"/>
    </ligand>
</feature>
<evidence type="ECO:0000256" key="3">
    <source>
        <dbReference type="ARBA" id="ARBA00022643"/>
    </source>
</evidence>
<keyword evidence="3 9" id="KW-0288">FMN</keyword>
<evidence type="ECO:0000256" key="5">
    <source>
        <dbReference type="ARBA" id="ARBA00024042"/>
    </source>
</evidence>
<dbReference type="GO" id="GO:0001561">
    <property type="term" value="P:fatty acid alpha-oxidation"/>
    <property type="evidence" value="ECO:0007669"/>
    <property type="project" value="TreeGrafter"/>
</dbReference>
<evidence type="ECO:0000256" key="6">
    <source>
        <dbReference type="ARBA" id="ARBA00029325"/>
    </source>
</evidence>
<comment type="cofactor">
    <cofactor evidence="1">
        <name>FMN</name>
        <dbReference type="ChEBI" id="CHEBI:58210"/>
    </cofactor>
</comment>
<feature type="binding site" evidence="9">
    <location>
        <position position="116"/>
    </location>
    <ligand>
        <name>FMN</name>
        <dbReference type="ChEBI" id="CHEBI:58210"/>
    </ligand>
</feature>
<feature type="domain" description="FMN hydroxy acid dehydrogenase" evidence="10">
    <location>
        <begin position="4"/>
        <end position="374"/>
    </location>
</feature>
<feature type="active site" description="Proton acceptor" evidence="8">
    <location>
        <position position="269"/>
    </location>
</feature>
<dbReference type="PANTHER" id="PTHR10578">
    <property type="entry name" value="S -2-HYDROXY-ACID OXIDASE-RELATED"/>
    <property type="match status" value="1"/>
</dbReference>
<dbReference type="FunFam" id="3.20.20.70:FF:000029">
    <property type="entry name" value="L-lactate dehydrogenase"/>
    <property type="match status" value="1"/>
</dbReference>
<dbReference type="SUPFAM" id="SSF51395">
    <property type="entry name" value="FMN-linked oxidoreductases"/>
    <property type="match status" value="1"/>
</dbReference>
<dbReference type="PANTHER" id="PTHR10578:SF149">
    <property type="entry name" value="2-HYDROXYACID OXIDASE 2"/>
    <property type="match status" value="1"/>
</dbReference>
<accession>A0A0N4Z6Y2</accession>
<dbReference type="InterPro" id="IPR013785">
    <property type="entry name" value="Aldolase_TIM"/>
</dbReference>
<feature type="binding site" evidence="9">
    <location>
        <begin position="323"/>
        <end position="324"/>
    </location>
    <ligand>
        <name>FMN</name>
        <dbReference type="ChEBI" id="CHEBI:58210"/>
    </ligand>
</feature>
<feature type="binding site" evidence="9">
    <location>
        <position position="139"/>
    </location>
    <ligand>
        <name>FMN</name>
        <dbReference type="ChEBI" id="CHEBI:58210"/>
    </ligand>
</feature>
<dbReference type="CDD" id="cd02809">
    <property type="entry name" value="alpha_hydroxyacid_oxid_FMN"/>
    <property type="match status" value="1"/>
</dbReference>
<feature type="binding site" evidence="9">
    <location>
        <begin position="300"/>
        <end position="304"/>
    </location>
    <ligand>
        <name>FMN</name>
        <dbReference type="ChEBI" id="CHEBI:58210"/>
    </ligand>
</feature>
<dbReference type="Proteomes" id="UP000038045">
    <property type="component" value="Unplaced"/>
</dbReference>
<feature type="binding site" evidence="9">
    <location>
        <position position="30"/>
    </location>
    <ligand>
        <name>glyoxylate</name>
        <dbReference type="ChEBI" id="CHEBI:36655"/>
    </ligand>
</feature>
<evidence type="ECO:0000313" key="11">
    <source>
        <dbReference type="Proteomes" id="UP000038045"/>
    </source>
</evidence>
<dbReference type="GO" id="GO:0003973">
    <property type="term" value="F:(S)-2-hydroxy-acid oxidase activity"/>
    <property type="evidence" value="ECO:0007669"/>
    <property type="project" value="UniProtKB-EC"/>
</dbReference>
<feature type="binding site" evidence="9">
    <location>
        <position position="267"/>
    </location>
    <ligand>
        <name>FMN</name>
        <dbReference type="ChEBI" id="CHEBI:58210"/>
    </ligand>
</feature>
<dbReference type="GO" id="GO:0005782">
    <property type="term" value="C:peroxisomal matrix"/>
    <property type="evidence" value="ECO:0007669"/>
    <property type="project" value="TreeGrafter"/>
</dbReference>
<evidence type="ECO:0000256" key="9">
    <source>
        <dbReference type="PIRSR" id="PIRSR000138-2"/>
    </source>
</evidence>
<dbReference type="PROSITE" id="PS51349">
    <property type="entry name" value="FMN_HYDROXY_ACID_DH_2"/>
    <property type="match status" value="1"/>
</dbReference>
<evidence type="ECO:0000259" key="10">
    <source>
        <dbReference type="PROSITE" id="PS51349"/>
    </source>
</evidence>
<feature type="binding site" evidence="9">
    <location>
        <position position="269"/>
    </location>
    <ligand>
        <name>glyoxylate</name>
        <dbReference type="ChEBI" id="CHEBI:36655"/>
    </ligand>
</feature>
<evidence type="ECO:0000256" key="4">
    <source>
        <dbReference type="ARBA" id="ARBA00023002"/>
    </source>
</evidence>
<evidence type="ECO:0000256" key="1">
    <source>
        <dbReference type="ARBA" id="ARBA00001917"/>
    </source>
</evidence>
<organism evidence="11 12">
    <name type="scientific">Parastrongyloides trichosuri</name>
    <name type="common">Possum-specific nematode worm</name>
    <dbReference type="NCBI Taxonomy" id="131310"/>
    <lineage>
        <taxon>Eukaryota</taxon>
        <taxon>Metazoa</taxon>
        <taxon>Ecdysozoa</taxon>
        <taxon>Nematoda</taxon>
        <taxon>Chromadorea</taxon>
        <taxon>Rhabditida</taxon>
        <taxon>Tylenchina</taxon>
        <taxon>Panagrolaimomorpha</taxon>
        <taxon>Strongyloidoidea</taxon>
        <taxon>Strongyloididae</taxon>
        <taxon>Parastrongyloides</taxon>
    </lineage>
</organism>
<dbReference type="InterPro" id="IPR008259">
    <property type="entry name" value="FMN_hydac_DH_AS"/>
</dbReference>
<dbReference type="PROSITE" id="PS00557">
    <property type="entry name" value="FMN_HYDROXY_ACID_DH_1"/>
    <property type="match status" value="1"/>
</dbReference>
<keyword evidence="2 9" id="KW-0285">Flavoprotein</keyword>
<feature type="binding site" evidence="9">
    <location>
        <position position="176"/>
    </location>
    <ligand>
        <name>glyoxylate</name>
        <dbReference type="ChEBI" id="CHEBI:36655"/>
    </ligand>
</feature>